<keyword evidence="1" id="KW-1133">Transmembrane helix</keyword>
<accession>A0ABQ8IWM5</accession>
<name>A0ABQ8IWM5_DERPT</name>
<comment type="caution">
    <text evidence="2">The sequence shown here is derived from an EMBL/GenBank/DDBJ whole genome shotgun (WGS) entry which is preliminary data.</text>
</comment>
<dbReference type="Proteomes" id="UP000887458">
    <property type="component" value="Unassembled WGS sequence"/>
</dbReference>
<sequence>MKRKHRKKNYNVCENFLQLQPNQLFQNDRFFTNFFLALTFSLSLSLSSLLLLPTCNPTLIFLVNAPSGKIACTCGTTVELSIPPSGPIACTSCRIRVMIAKYCGKSVVNIPFKTSSTASSVASNVCSRHVSPLSLRNITISRSLPRNDAKCGTSIMTGLCENKTKTKKTGQSLMRKYKKQKSQ</sequence>
<reference evidence="2 3" key="2">
    <citation type="journal article" date="2022" name="Mol. Biol. Evol.">
        <title>Comparative Genomics Reveals Insights into the Divergent Evolution of Astigmatic Mites and Household Pest Adaptations.</title>
        <authorList>
            <person name="Xiong Q."/>
            <person name="Wan A.T."/>
            <person name="Liu X."/>
            <person name="Fung C.S."/>
            <person name="Xiao X."/>
            <person name="Malainual N."/>
            <person name="Hou J."/>
            <person name="Wang L."/>
            <person name="Wang M."/>
            <person name="Yang K.Y."/>
            <person name="Cui Y."/>
            <person name="Leung E.L."/>
            <person name="Nong W."/>
            <person name="Shin S.K."/>
            <person name="Au S.W."/>
            <person name="Jeong K.Y."/>
            <person name="Chew F.T."/>
            <person name="Hui J.H."/>
            <person name="Leung T.F."/>
            <person name="Tungtrongchitr A."/>
            <person name="Zhong N."/>
            <person name="Liu Z."/>
            <person name="Tsui S.K."/>
        </authorList>
    </citation>
    <scope>NUCLEOTIDE SEQUENCE [LARGE SCALE GENOMIC DNA]</scope>
    <source>
        <strain evidence="2">Derp</strain>
    </source>
</reference>
<evidence type="ECO:0000313" key="2">
    <source>
        <dbReference type="EMBL" id="KAH9414596.1"/>
    </source>
</evidence>
<keyword evidence="1" id="KW-0812">Transmembrane</keyword>
<proteinExistence type="predicted"/>
<gene>
    <name evidence="2" type="ORF">DERP_008792</name>
</gene>
<evidence type="ECO:0000256" key="1">
    <source>
        <dbReference type="SAM" id="Phobius"/>
    </source>
</evidence>
<reference evidence="2 3" key="1">
    <citation type="journal article" date="2018" name="J. Allergy Clin. Immunol.">
        <title>High-quality assembly of Dermatophagoides pteronyssinus genome and transcriptome reveals a wide range of novel allergens.</title>
        <authorList>
            <person name="Liu X.Y."/>
            <person name="Yang K.Y."/>
            <person name="Wang M.Q."/>
            <person name="Kwok J.S."/>
            <person name="Zeng X."/>
            <person name="Yang Z."/>
            <person name="Xiao X.J."/>
            <person name="Lau C.P."/>
            <person name="Li Y."/>
            <person name="Huang Z.M."/>
            <person name="Ba J.G."/>
            <person name="Yim A.K."/>
            <person name="Ouyang C.Y."/>
            <person name="Ngai S.M."/>
            <person name="Chan T.F."/>
            <person name="Leung E.L."/>
            <person name="Liu L."/>
            <person name="Liu Z.G."/>
            <person name="Tsui S.K."/>
        </authorList>
    </citation>
    <scope>NUCLEOTIDE SEQUENCE [LARGE SCALE GENOMIC DNA]</scope>
    <source>
        <strain evidence="2">Derp</strain>
    </source>
</reference>
<protein>
    <submittedName>
        <fullName evidence="2">Uncharacterized protein</fullName>
    </submittedName>
</protein>
<organism evidence="2 3">
    <name type="scientific">Dermatophagoides pteronyssinus</name>
    <name type="common">European house dust mite</name>
    <dbReference type="NCBI Taxonomy" id="6956"/>
    <lineage>
        <taxon>Eukaryota</taxon>
        <taxon>Metazoa</taxon>
        <taxon>Ecdysozoa</taxon>
        <taxon>Arthropoda</taxon>
        <taxon>Chelicerata</taxon>
        <taxon>Arachnida</taxon>
        <taxon>Acari</taxon>
        <taxon>Acariformes</taxon>
        <taxon>Sarcoptiformes</taxon>
        <taxon>Astigmata</taxon>
        <taxon>Psoroptidia</taxon>
        <taxon>Analgoidea</taxon>
        <taxon>Pyroglyphidae</taxon>
        <taxon>Dermatophagoidinae</taxon>
        <taxon>Dermatophagoides</taxon>
    </lineage>
</organism>
<keyword evidence="1" id="KW-0472">Membrane</keyword>
<keyword evidence="3" id="KW-1185">Reference proteome</keyword>
<dbReference type="EMBL" id="NJHN03000107">
    <property type="protein sequence ID" value="KAH9414596.1"/>
    <property type="molecule type" value="Genomic_DNA"/>
</dbReference>
<feature type="transmembrane region" description="Helical" evidence="1">
    <location>
        <begin position="30"/>
        <end position="52"/>
    </location>
</feature>
<evidence type="ECO:0000313" key="3">
    <source>
        <dbReference type="Proteomes" id="UP000887458"/>
    </source>
</evidence>